<dbReference type="AlphaFoldDB" id="A0A2K2DJU1"/>
<reference evidence="2" key="3">
    <citation type="submission" date="2018-08" db="UniProtKB">
        <authorList>
            <consortium name="EnsemblPlants"/>
        </authorList>
    </citation>
    <scope>IDENTIFICATION</scope>
    <source>
        <strain evidence="2">cv. Bd21</strain>
    </source>
</reference>
<sequence length="84" mass="9956">MEPVIQKKELWSQGMQKSNEARSHLLPETESVRGYNLSALIRMFSVLSNQSMTREPYVRRRSSYIMYARRCSHKQLESEQTTFI</sequence>
<name>A0A2K2DJU1_BRADI</name>
<evidence type="ECO:0000313" key="3">
    <source>
        <dbReference type="Proteomes" id="UP000008810"/>
    </source>
</evidence>
<dbReference type="InParanoid" id="A0A2K2DJU1"/>
<dbReference type="Gramene" id="PNT74551">
    <property type="protein sequence ID" value="PNT74551"/>
    <property type="gene ID" value="BRADI_1g17506v3"/>
</dbReference>
<protein>
    <submittedName>
        <fullName evidence="1 2">Uncharacterized protein</fullName>
    </submittedName>
</protein>
<dbReference type="Proteomes" id="UP000008810">
    <property type="component" value="Chromosome 1"/>
</dbReference>
<gene>
    <name evidence="1" type="ORF">BRADI_1g17506v3</name>
</gene>
<dbReference type="EMBL" id="CM000880">
    <property type="protein sequence ID" value="PNT74551.1"/>
    <property type="molecule type" value="Genomic_DNA"/>
</dbReference>
<evidence type="ECO:0000313" key="2">
    <source>
        <dbReference type="EnsemblPlants" id="PNT74551"/>
    </source>
</evidence>
<proteinExistence type="predicted"/>
<accession>A0A2K2DJU1</accession>
<reference evidence="1" key="2">
    <citation type="submission" date="2017-06" db="EMBL/GenBank/DDBJ databases">
        <title>WGS assembly of Brachypodium distachyon.</title>
        <authorList>
            <consortium name="The International Brachypodium Initiative"/>
            <person name="Lucas S."/>
            <person name="Harmon-Smith M."/>
            <person name="Lail K."/>
            <person name="Tice H."/>
            <person name="Grimwood J."/>
            <person name="Bruce D."/>
            <person name="Barry K."/>
            <person name="Shu S."/>
            <person name="Lindquist E."/>
            <person name="Wang M."/>
            <person name="Pitluck S."/>
            <person name="Vogel J.P."/>
            <person name="Garvin D.F."/>
            <person name="Mockler T.C."/>
            <person name="Schmutz J."/>
            <person name="Rokhsar D."/>
            <person name="Bevan M.W."/>
        </authorList>
    </citation>
    <scope>NUCLEOTIDE SEQUENCE</scope>
    <source>
        <strain evidence="1">Bd21</strain>
    </source>
</reference>
<evidence type="ECO:0000313" key="1">
    <source>
        <dbReference type="EMBL" id="PNT74551.1"/>
    </source>
</evidence>
<organism evidence="1">
    <name type="scientific">Brachypodium distachyon</name>
    <name type="common">Purple false brome</name>
    <name type="synonym">Trachynia distachya</name>
    <dbReference type="NCBI Taxonomy" id="15368"/>
    <lineage>
        <taxon>Eukaryota</taxon>
        <taxon>Viridiplantae</taxon>
        <taxon>Streptophyta</taxon>
        <taxon>Embryophyta</taxon>
        <taxon>Tracheophyta</taxon>
        <taxon>Spermatophyta</taxon>
        <taxon>Magnoliopsida</taxon>
        <taxon>Liliopsida</taxon>
        <taxon>Poales</taxon>
        <taxon>Poaceae</taxon>
        <taxon>BOP clade</taxon>
        <taxon>Pooideae</taxon>
        <taxon>Stipodae</taxon>
        <taxon>Brachypodieae</taxon>
        <taxon>Brachypodium</taxon>
    </lineage>
</organism>
<dbReference type="EnsemblPlants" id="PNT74551">
    <property type="protein sequence ID" value="PNT74551"/>
    <property type="gene ID" value="BRADI_1g17506v3"/>
</dbReference>
<keyword evidence="3" id="KW-1185">Reference proteome</keyword>
<reference evidence="1 2" key="1">
    <citation type="journal article" date="2010" name="Nature">
        <title>Genome sequencing and analysis of the model grass Brachypodium distachyon.</title>
        <authorList>
            <consortium name="International Brachypodium Initiative"/>
        </authorList>
    </citation>
    <scope>NUCLEOTIDE SEQUENCE [LARGE SCALE GENOMIC DNA]</scope>
    <source>
        <strain evidence="1 2">Bd21</strain>
    </source>
</reference>